<dbReference type="PANTHER" id="PTHR47939">
    <property type="entry name" value="MEMBRANE-ASSOCIATED SALT-INDUCIBLE PROTEIN-LIKE"/>
    <property type="match status" value="1"/>
</dbReference>
<accession>A0AAW2Z4L1</accession>
<dbReference type="InterPro" id="IPR050667">
    <property type="entry name" value="PPR-containing_protein"/>
</dbReference>
<evidence type="ECO:0000313" key="2">
    <source>
        <dbReference type="EMBL" id="KAL0483900.1"/>
    </source>
</evidence>
<dbReference type="AlphaFoldDB" id="A0AAW2Z4L1"/>
<feature type="repeat" description="PPR" evidence="1">
    <location>
        <begin position="27"/>
        <end position="61"/>
    </location>
</feature>
<dbReference type="EMBL" id="JAOPGA020001001">
    <property type="protein sequence ID" value="KAL0483900.1"/>
    <property type="molecule type" value="Genomic_DNA"/>
</dbReference>
<dbReference type="InterPro" id="IPR002885">
    <property type="entry name" value="PPR_rpt"/>
</dbReference>
<dbReference type="PROSITE" id="PS51375">
    <property type="entry name" value="PPR"/>
    <property type="match status" value="1"/>
</dbReference>
<dbReference type="Gene3D" id="1.25.40.10">
    <property type="entry name" value="Tetratricopeptide repeat domain"/>
    <property type="match status" value="1"/>
</dbReference>
<protein>
    <submittedName>
        <fullName evidence="2">DYW10</fullName>
    </submittedName>
</protein>
<dbReference type="Proteomes" id="UP001431209">
    <property type="component" value="Unassembled WGS sequence"/>
</dbReference>
<name>A0AAW2Z4L1_9EUKA</name>
<reference evidence="2 3" key="1">
    <citation type="submission" date="2024-03" db="EMBL/GenBank/DDBJ databases">
        <title>The Acrasis kona genome and developmental transcriptomes reveal deep origins of eukaryotic multicellular pathways.</title>
        <authorList>
            <person name="Sheikh S."/>
            <person name="Fu C.-J."/>
            <person name="Brown M.W."/>
            <person name="Baldauf S.L."/>
        </authorList>
    </citation>
    <scope>NUCLEOTIDE SEQUENCE [LARGE SCALE GENOMIC DNA]</scope>
    <source>
        <strain evidence="2 3">ATCC MYA-3509</strain>
    </source>
</reference>
<sequence length="240" mass="27928">MLRYYQRGLYNVNVVNLFNASVKDVTTPGPYNFMIDFHTRREEFEQAREMYNLMLTNKIEPNDETNSLLTTMDVLTRTAPRPVEPKLTKLQEIQSKIEAHNNALTSLISSARYDDAIKLFKDMDLKDGHSYRIITESYARRHMFDLAEDMIKQTIQNEYEISNRTINSMAQEYASAGDVDNAMSIVETAPLIYQVIPSLEVVKRVRSAAYAKERRGEGERFYERMIKNHPIILRTENVNN</sequence>
<dbReference type="InterPro" id="IPR011990">
    <property type="entry name" value="TPR-like_helical_dom_sf"/>
</dbReference>
<dbReference type="PANTHER" id="PTHR47939:SF1">
    <property type="entry name" value="OS04G0684500 PROTEIN"/>
    <property type="match status" value="1"/>
</dbReference>
<evidence type="ECO:0000256" key="1">
    <source>
        <dbReference type="PROSITE-ProRule" id="PRU00708"/>
    </source>
</evidence>
<dbReference type="NCBIfam" id="TIGR00756">
    <property type="entry name" value="PPR"/>
    <property type="match status" value="1"/>
</dbReference>
<gene>
    <name evidence="2" type="ORF">AKO1_004537</name>
</gene>
<comment type="caution">
    <text evidence="2">The sequence shown here is derived from an EMBL/GenBank/DDBJ whole genome shotgun (WGS) entry which is preliminary data.</text>
</comment>
<proteinExistence type="predicted"/>
<evidence type="ECO:0000313" key="3">
    <source>
        <dbReference type="Proteomes" id="UP001431209"/>
    </source>
</evidence>
<organism evidence="2 3">
    <name type="scientific">Acrasis kona</name>
    <dbReference type="NCBI Taxonomy" id="1008807"/>
    <lineage>
        <taxon>Eukaryota</taxon>
        <taxon>Discoba</taxon>
        <taxon>Heterolobosea</taxon>
        <taxon>Tetramitia</taxon>
        <taxon>Eutetramitia</taxon>
        <taxon>Acrasidae</taxon>
        <taxon>Acrasis</taxon>
    </lineage>
</organism>
<dbReference type="Pfam" id="PF01535">
    <property type="entry name" value="PPR"/>
    <property type="match status" value="1"/>
</dbReference>
<keyword evidence="3" id="KW-1185">Reference proteome</keyword>